<evidence type="ECO:0000256" key="4">
    <source>
        <dbReference type="ARBA" id="ARBA00023306"/>
    </source>
</evidence>
<dbReference type="FunFam" id="3.40.50.300:FF:000547">
    <property type="entry name" value="Cell division control protein"/>
    <property type="match status" value="1"/>
</dbReference>
<dbReference type="CDD" id="cd00009">
    <property type="entry name" value="AAA"/>
    <property type="match status" value="1"/>
</dbReference>
<dbReference type="GeneID" id="28900889"/>
<dbReference type="STRING" id="1328760.A0A165K200"/>
<dbReference type="Pfam" id="PF22606">
    <property type="entry name" value="Cdc6-ORC-like_ATPase_lid"/>
    <property type="match status" value="1"/>
</dbReference>
<dbReference type="GO" id="GO:0003688">
    <property type="term" value="F:DNA replication origin binding"/>
    <property type="evidence" value="ECO:0007669"/>
    <property type="project" value="TreeGrafter"/>
</dbReference>
<dbReference type="GO" id="GO:0006270">
    <property type="term" value="P:DNA replication initiation"/>
    <property type="evidence" value="ECO:0007669"/>
    <property type="project" value="UniProtKB-UniRule"/>
</dbReference>
<keyword evidence="2 8" id="KW-0132">Cell division</keyword>
<gene>
    <name evidence="8" type="ORF">L228DRAFT_280040</name>
</gene>
<dbReference type="RefSeq" id="XP_018192452.1">
    <property type="nucleotide sequence ID" value="XM_018335752.1"/>
</dbReference>
<dbReference type="PANTHER" id="PTHR10763:SF26">
    <property type="entry name" value="CELL DIVISION CONTROL PROTEIN 6 HOMOLOG"/>
    <property type="match status" value="1"/>
</dbReference>
<dbReference type="InterPro" id="IPR036388">
    <property type="entry name" value="WH-like_DNA-bd_sf"/>
</dbReference>
<protein>
    <recommendedName>
        <fullName evidence="5">Cell division control protein</fullName>
    </recommendedName>
</protein>
<evidence type="ECO:0000256" key="3">
    <source>
        <dbReference type="ARBA" id="ARBA00022705"/>
    </source>
</evidence>
<dbReference type="AlphaFoldDB" id="A0A165K200"/>
<comment type="similarity">
    <text evidence="1 5">Belongs to the CDC6/cdc18 family.</text>
</comment>
<evidence type="ECO:0000259" key="7">
    <source>
        <dbReference type="SMART" id="SM00382"/>
    </source>
</evidence>
<dbReference type="InterPro" id="IPR054425">
    <property type="entry name" value="Cdc6_ORC1-like_ATPase_lid"/>
</dbReference>
<dbReference type="InterPro" id="IPR050311">
    <property type="entry name" value="ORC1/CDC6"/>
</dbReference>
<name>A0A165K200_XYLHT</name>
<evidence type="ECO:0000256" key="6">
    <source>
        <dbReference type="SAM" id="MobiDB-lite"/>
    </source>
</evidence>
<accession>A0A165K200</accession>
<dbReference type="SMART" id="SM00382">
    <property type="entry name" value="AAA"/>
    <property type="match status" value="1"/>
</dbReference>
<dbReference type="OMA" id="LFEWSLH"/>
<feature type="domain" description="AAA+ ATPase" evidence="7">
    <location>
        <begin position="197"/>
        <end position="345"/>
    </location>
</feature>
<dbReference type="GO" id="GO:0033314">
    <property type="term" value="P:mitotic DNA replication checkpoint signaling"/>
    <property type="evidence" value="ECO:0007669"/>
    <property type="project" value="TreeGrafter"/>
</dbReference>
<dbReference type="InterPro" id="IPR003593">
    <property type="entry name" value="AAA+_ATPase"/>
</dbReference>
<dbReference type="SUPFAM" id="SSF52540">
    <property type="entry name" value="P-loop containing nucleoside triphosphate hydrolases"/>
    <property type="match status" value="1"/>
</dbReference>
<dbReference type="PANTHER" id="PTHR10763">
    <property type="entry name" value="CELL DIVISION CONTROL PROTEIN 6-RELATED"/>
    <property type="match status" value="1"/>
</dbReference>
<dbReference type="FunFam" id="1.10.8.60:FF:000094">
    <property type="entry name" value="Cell division control protein"/>
    <property type="match status" value="1"/>
</dbReference>
<organism evidence="8 9">
    <name type="scientific">Xylona heveae (strain CBS 132557 / TC161)</name>
    <dbReference type="NCBI Taxonomy" id="1328760"/>
    <lineage>
        <taxon>Eukaryota</taxon>
        <taxon>Fungi</taxon>
        <taxon>Dikarya</taxon>
        <taxon>Ascomycota</taxon>
        <taxon>Pezizomycotina</taxon>
        <taxon>Xylonomycetes</taxon>
        <taxon>Xylonales</taxon>
        <taxon>Xylonaceae</taxon>
        <taxon>Xylona</taxon>
    </lineage>
</organism>
<reference evidence="8 9" key="1">
    <citation type="journal article" date="2016" name="Fungal Biol.">
        <title>The genome of Xylona heveae provides a window into fungal endophytism.</title>
        <authorList>
            <person name="Gazis R."/>
            <person name="Kuo A."/>
            <person name="Riley R."/>
            <person name="LaButti K."/>
            <person name="Lipzen A."/>
            <person name="Lin J."/>
            <person name="Amirebrahimi M."/>
            <person name="Hesse C.N."/>
            <person name="Spatafora J.W."/>
            <person name="Henrissat B."/>
            <person name="Hainaut M."/>
            <person name="Grigoriev I.V."/>
            <person name="Hibbett D.S."/>
        </authorList>
    </citation>
    <scope>NUCLEOTIDE SEQUENCE [LARGE SCALE GENOMIC DNA]</scope>
    <source>
        <strain evidence="8 9">TC161</strain>
    </source>
</reference>
<feature type="region of interest" description="Disordered" evidence="6">
    <location>
        <begin position="436"/>
        <end position="479"/>
    </location>
</feature>
<dbReference type="InterPro" id="IPR016314">
    <property type="entry name" value="Cdc6/18"/>
</dbReference>
<dbReference type="GO" id="GO:0005634">
    <property type="term" value="C:nucleus"/>
    <property type="evidence" value="ECO:0007669"/>
    <property type="project" value="TreeGrafter"/>
</dbReference>
<proteinExistence type="inferred from homology"/>
<evidence type="ECO:0000313" key="9">
    <source>
        <dbReference type="Proteomes" id="UP000076632"/>
    </source>
</evidence>
<dbReference type="InParanoid" id="A0A165K200"/>
<keyword evidence="4" id="KW-0131">Cell cycle</keyword>
<evidence type="ECO:0000256" key="5">
    <source>
        <dbReference type="PIRNR" id="PIRNR001767"/>
    </source>
</evidence>
<evidence type="ECO:0000256" key="1">
    <source>
        <dbReference type="ARBA" id="ARBA00006184"/>
    </source>
</evidence>
<feature type="compositionally biased region" description="Basic and acidic residues" evidence="6">
    <location>
        <begin position="9"/>
        <end position="18"/>
    </location>
</feature>
<dbReference type="InterPro" id="IPR041664">
    <property type="entry name" value="AAA_16"/>
</dbReference>
<dbReference type="GO" id="GO:0051301">
    <property type="term" value="P:cell division"/>
    <property type="evidence" value="ECO:0007669"/>
    <property type="project" value="UniProtKB-UniRule"/>
</dbReference>
<dbReference type="Gene3D" id="3.40.50.300">
    <property type="entry name" value="P-loop containing nucleotide triphosphate hydrolases"/>
    <property type="match status" value="1"/>
</dbReference>
<evidence type="ECO:0000313" key="8">
    <source>
        <dbReference type="EMBL" id="KZF26897.1"/>
    </source>
</evidence>
<dbReference type="Gene3D" id="1.10.8.60">
    <property type="match status" value="1"/>
</dbReference>
<dbReference type="InterPro" id="IPR027417">
    <property type="entry name" value="P-loop_NTPase"/>
</dbReference>
<evidence type="ECO:0000256" key="2">
    <source>
        <dbReference type="ARBA" id="ARBA00022618"/>
    </source>
</evidence>
<feature type="compositionally biased region" description="Basic and acidic residues" evidence="6">
    <location>
        <begin position="54"/>
        <end position="69"/>
    </location>
</feature>
<keyword evidence="9" id="KW-1185">Reference proteome</keyword>
<feature type="compositionally biased region" description="Basic and acidic residues" evidence="6">
    <location>
        <begin position="454"/>
        <end position="464"/>
    </location>
</feature>
<dbReference type="EMBL" id="KV407454">
    <property type="protein sequence ID" value="KZF26897.1"/>
    <property type="molecule type" value="Genomic_DNA"/>
</dbReference>
<dbReference type="OrthoDB" id="1926878at2759"/>
<keyword evidence="3" id="KW-0235">DNA replication</keyword>
<dbReference type="Pfam" id="PF13191">
    <property type="entry name" value="AAA_16"/>
    <property type="match status" value="1"/>
</dbReference>
<sequence>MASTVLGKRLRDAAEKPDTQSIAQRIKRRTRSSPINDENENPFYLRRASSSQVKEVERDEQKPKVESPGRRKRVSAPRTEPIEKSALSPATKDSHNKGLTGEVSKSIEPTTPQTPRHRDAVSKRLPVTPRHRIQVAAKPLTPRTPQTPCTPSSTCSTVYNVARSLFVRNSNPGQLVGRENERKELSEFVQKRLQSKNGGCVYVSGPPGTGKSALIHEIVEEAKTAGATNSAYLNCMSVKKAADVFEKLGEELCPGSDDQGCSNLDALKTALSKRSNVDGGSNVVVLDEVDHLLTLDLETLYALFEYSMQQDSRLILIGIANALDLTDRFLPRLKARNLKPHLLPFLPYSASQIASIITSRLRSTLPAATTVPADYVPFIHPAAIQLCSKKVSSQTGDLRKAFDICRRAIDLIESETRAKHQRQLFEQNLQASPSKTPLVENINLSSPSSSPDSSDTKAAEDTRRQSTKPTSLLSGLTPETAPRATIAHVARISAAAFGNGASQRLQSLNLQQKAALCALVTIERRARSATTVTNAGLQTPSKTANAAPTVRALFEAYSDLCKRDGMLQPLSSVEFRDVIGSLETLSLISTVDGRGGTLAAAGTPSRRGRPVAFTGIATGDERRVAACVSAKELESAVEGAGAGILKAMLFAEN</sequence>
<feature type="region of interest" description="Disordered" evidence="6">
    <location>
        <begin position="1"/>
        <end position="129"/>
    </location>
</feature>
<dbReference type="FunCoup" id="A0A165K200">
    <property type="interactions" value="1016"/>
</dbReference>
<dbReference type="Proteomes" id="UP000076632">
    <property type="component" value="Unassembled WGS sequence"/>
</dbReference>
<dbReference type="Gene3D" id="1.10.10.10">
    <property type="entry name" value="Winged helix-like DNA-binding domain superfamily/Winged helix DNA-binding domain"/>
    <property type="match status" value="1"/>
</dbReference>
<dbReference type="PIRSF" id="PIRSF001767">
    <property type="entry name" value="Cdc6"/>
    <property type="match status" value="1"/>
</dbReference>